<gene>
    <name evidence="3" type="ORF">SCLO_1000440</name>
</gene>
<evidence type="ECO:0000313" key="4">
    <source>
        <dbReference type="Proteomes" id="UP000218272"/>
    </source>
</evidence>
<dbReference type="Pfam" id="PF01266">
    <property type="entry name" value="DAO"/>
    <property type="match status" value="1"/>
</dbReference>
<evidence type="ECO:0000256" key="1">
    <source>
        <dbReference type="ARBA" id="ARBA00023002"/>
    </source>
</evidence>
<proteinExistence type="predicted"/>
<dbReference type="Gene3D" id="3.50.50.60">
    <property type="entry name" value="FAD/NAD(P)-binding domain"/>
    <property type="match status" value="1"/>
</dbReference>
<dbReference type="PANTHER" id="PTHR13847">
    <property type="entry name" value="SARCOSINE DEHYDROGENASE-RELATED"/>
    <property type="match status" value="1"/>
</dbReference>
<dbReference type="EMBL" id="AP017655">
    <property type="protein sequence ID" value="BAV63084.1"/>
    <property type="molecule type" value="Genomic_DNA"/>
</dbReference>
<dbReference type="PANTHER" id="PTHR13847:SF281">
    <property type="entry name" value="FAD DEPENDENT OXIDOREDUCTASE DOMAIN-CONTAINING PROTEIN"/>
    <property type="match status" value="1"/>
</dbReference>
<dbReference type="GO" id="GO:0005737">
    <property type="term" value="C:cytoplasm"/>
    <property type="evidence" value="ECO:0007669"/>
    <property type="project" value="TreeGrafter"/>
</dbReference>
<dbReference type="KEGG" id="sclo:SCLO_1000440"/>
<name>A0A1E1EXU6_9SPHN</name>
<dbReference type="InterPro" id="IPR006076">
    <property type="entry name" value="FAD-dep_OxRdtase"/>
</dbReference>
<keyword evidence="1" id="KW-0560">Oxidoreductase</keyword>
<evidence type="ECO:0000259" key="2">
    <source>
        <dbReference type="Pfam" id="PF01266"/>
    </source>
</evidence>
<dbReference type="SUPFAM" id="SSF51905">
    <property type="entry name" value="FAD/NAD(P)-binding domain"/>
    <property type="match status" value="1"/>
</dbReference>
<protein>
    <submittedName>
        <fullName evidence="3">FAD dependent oxidoreductase</fullName>
    </submittedName>
</protein>
<dbReference type="InterPro" id="IPR036188">
    <property type="entry name" value="FAD/NAD-bd_sf"/>
</dbReference>
<dbReference type="Gene3D" id="3.30.9.10">
    <property type="entry name" value="D-Amino Acid Oxidase, subunit A, domain 2"/>
    <property type="match status" value="1"/>
</dbReference>
<organism evidence="3 4">
    <name type="scientific">Sphingobium cloacae</name>
    <dbReference type="NCBI Taxonomy" id="120107"/>
    <lineage>
        <taxon>Bacteria</taxon>
        <taxon>Pseudomonadati</taxon>
        <taxon>Pseudomonadota</taxon>
        <taxon>Alphaproteobacteria</taxon>
        <taxon>Sphingomonadales</taxon>
        <taxon>Sphingomonadaceae</taxon>
        <taxon>Sphingobium</taxon>
    </lineage>
</organism>
<dbReference type="AlphaFoldDB" id="A0A1E1EXU6"/>
<reference evidence="3 4" key="1">
    <citation type="submission" date="2016-10" db="EMBL/GenBank/DDBJ databases">
        <title>Complete Genome Sequence of the Nonylphenol-Degrading Bacterium Sphingobium cloacae JCM 10874T.</title>
        <authorList>
            <person name="Ootsuka M."/>
            <person name="Nishizawa T."/>
            <person name="Ohta H."/>
        </authorList>
    </citation>
    <scope>NUCLEOTIDE SEQUENCE [LARGE SCALE GENOMIC DNA]</scope>
    <source>
        <strain evidence="3 4">JCM 10874</strain>
    </source>
</reference>
<evidence type="ECO:0000313" key="3">
    <source>
        <dbReference type="EMBL" id="BAV63084.1"/>
    </source>
</evidence>
<keyword evidence="4" id="KW-1185">Reference proteome</keyword>
<dbReference type="Proteomes" id="UP000218272">
    <property type="component" value="Chromosome SCLO_1"/>
</dbReference>
<accession>A0A1E1EXU6</accession>
<dbReference type="GO" id="GO:0016491">
    <property type="term" value="F:oxidoreductase activity"/>
    <property type="evidence" value="ECO:0007669"/>
    <property type="project" value="UniProtKB-KW"/>
</dbReference>
<sequence>MIGAGIMGTATAQALAAAGVDVALVEADRIGSGASSTPGGFVVPHFSVGSPAAVIDRIGEVGERLVQATGASAGHLFDKVRRLGIDCDARQGGWYQPAHSARAMAGIEQVAAQWQDRGFPVSLLSAEQTAEHTGVQGYKGSWFAPSGGTIHPLTYCRGLADAAVAAGARLFEQSPVRSMTPQGGRHLLNFATGALSAERVVVCTNGLSAALVPAMTRSIIPLSVWQCATAPIPADERRHLFQNGEALSDTREHLFTYRFDRDGRLITGALDAFGVSPRRQSDNMACRLRKMLRLKHLPLMTHRWIGTSSVSAPRYPATLFSRDGVLSATACNARGIALSTVVGDALASHLLTGETPPIPLLEAGDTRTAGLQRRLRRFYPHMGPILDWIDTRRAPA</sequence>
<feature type="domain" description="FAD dependent oxidoreductase" evidence="2">
    <location>
        <begin position="2"/>
        <end position="347"/>
    </location>
</feature>